<accession>A0A2P5T0D0</accession>
<sequence>MLKIEIYTKKTCGYCIKAKQLLNKKGFIFKEISIDENTIKREEMIKRSGLKSVPQIFINDKHIGGCDDLFEFDRKKLRKFL</sequence>
<feature type="domain" description="Glutaredoxin" evidence="5">
    <location>
        <begin position="4"/>
        <end position="63"/>
    </location>
</feature>
<dbReference type="InterPro" id="IPR036249">
    <property type="entry name" value="Thioredoxin-like_sf"/>
</dbReference>
<evidence type="ECO:0000256" key="1">
    <source>
        <dbReference type="ARBA" id="ARBA00007787"/>
    </source>
</evidence>
<evidence type="ECO:0000259" key="5">
    <source>
        <dbReference type="Pfam" id="PF00462"/>
    </source>
</evidence>
<keyword evidence="2 4" id="KW-0813">Transport</keyword>
<evidence type="ECO:0000313" key="6">
    <source>
        <dbReference type="EMBL" id="PPI88035.1"/>
    </source>
</evidence>
<organism evidence="6 7">
    <name type="scientific">Candidatus Pantoea edessiphila</name>
    <dbReference type="NCBI Taxonomy" id="2044610"/>
    <lineage>
        <taxon>Bacteria</taxon>
        <taxon>Pseudomonadati</taxon>
        <taxon>Pseudomonadota</taxon>
        <taxon>Gammaproteobacteria</taxon>
        <taxon>Enterobacterales</taxon>
        <taxon>Erwiniaceae</taxon>
        <taxon>Pantoea</taxon>
    </lineage>
</organism>
<dbReference type="InterPro" id="IPR002109">
    <property type="entry name" value="Glutaredoxin"/>
</dbReference>
<dbReference type="OrthoDB" id="9814618at2"/>
<dbReference type="GO" id="GO:0015038">
    <property type="term" value="F:glutathione disulfide oxidoreductase activity"/>
    <property type="evidence" value="ECO:0007669"/>
    <property type="project" value="UniProtKB-UniRule"/>
</dbReference>
<dbReference type="Gene3D" id="3.40.30.10">
    <property type="entry name" value="Glutaredoxin"/>
    <property type="match status" value="1"/>
</dbReference>
<evidence type="ECO:0000256" key="2">
    <source>
        <dbReference type="ARBA" id="ARBA00022448"/>
    </source>
</evidence>
<dbReference type="NCBIfam" id="TIGR02181">
    <property type="entry name" value="GRX_bact"/>
    <property type="match status" value="1"/>
</dbReference>
<dbReference type="PANTHER" id="PTHR34386:SF1">
    <property type="entry name" value="GLUTAREDOXIN-LIKE PROTEIN NRDH"/>
    <property type="match status" value="1"/>
</dbReference>
<dbReference type="PROSITE" id="PS51354">
    <property type="entry name" value="GLUTAREDOXIN_2"/>
    <property type="match status" value="1"/>
</dbReference>
<protein>
    <recommendedName>
        <fullName evidence="4">Glutaredoxin</fullName>
    </recommendedName>
</protein>
<dbReference type="SUPFAM" id="SSF52833">
    <property type="entry name" value="Thioredoxin-like"/>
    <property type="match status" value="1"/>
</dbReference>
<dbReference type="PRINTS" id="PR00160">
    <property type="entry name" value="GLUTAREDOXIN"/>
</dbReference>
<evidence type="ECO:0000256" key="3">
    <source>
        <dbReference type="ARBA" id="ARBA00022982"/>
    </source>
</evidence>
<dbReference type="CDD" id="cd03418">
    <property type="entry name" value="GRX_GRXb_1_3_like"/>
    <property type="match status" value="1"/>
</dbReference>
<dbReference type="InterPro" id="IPR014025">
    <property type="entry name" value="Glutaredoxin_subgr"/>
</dbReference>
<dbReference type="PANTHER" id="PTHR34386">
    <property type="entry name" value="GLUTAREDOXIN"/>
    <property type="match status" value="1"/>
</dbReference>
<gene>
    <name evidence="6" type="primary">grxC</name>
    <name evidence="6" type="ORF">CRV12_00095</name>
</gene>
<comment type="similarity">
    <text evidence="1 4">Belongs to the glutaredoxin family.</text>
</comment>
<name>A0A2P5T0D0_9GAMM</name>
<proteinExistence type="inferred from homology"/>
<comment type="caution">
    <text evidence="6">The sequence shown here is derived from an EMBL/GenBank/DDBJ whole genome shotgun (WGS) entry which is preliminary data.</text>
</comment>
<keyword evidence="3 4" id="KW-0249">Electron transport</keyword>
<dbReference type="RefSeq" id="WP_136130646.1">
    <property type="nucleotide sequence ID" value="NZ_PDKT01000001.1"/>
</dbReference>
<comment type="function">
    <text evidence="4">Has a glutathione-disulfide oxidoreductase activity in the presence of NADPH and glutathione reductase. Reduces low molecular weight disulfides and proteins.</text>
</comment>
<dbReference type="GO" id="GO:0045454">
    <property type="term" value="P:cell redox homeostasis"/>
    <property type="evidence" value="ECO:0007669"/>
    <property type="project" value="InterPro"/>
</dbReference>
<keyword evidence="4" id="KW-0676">Redox-active center</keyword>
<evidence type="ECO:0000256" key="4">
    <source>
        <dbReference type="RuleBase" id="RU364065"/>
    </source>
</evidence>
<dbReference type="EMBL" id="PDKT01000001">
    <property type="protein sequence ID" value="PPI88035.1"/>
    <property type="molecule type" value="Genomic_DNA"/>
</dbReference>
<dbReference type="Pfam" id="PF00462">
    <property type="entry name" value="Glutaredoxin"/>
    <property type="match status" value="1"/>
</dbReference>
<dbReference type="AlphaFoldDB" id="A0A2P5T0D0"/>
<dbReference type="InterPro" id="IPR051548">
    <property type="entry name" value="Grx-like_ET"/>
</dbReference>
<dbReference type="Proteomes" id="UP000296153">
    <property type="component" value="Unassembled WGS sequence"/>
</dbReference>
<dbReference type="GO" id="GO:0009055">
    <property type="term" value="F:electron transfer activity"/>
    <property type="evidence" value="ECO:0007669"/>
    <property type="project" value="TreeGrafter"/>
</dbReference>
<dbReference type="InterPro" id="IPR011900">
    <property type="entry name" value="GRX_bact"/>
</dbReference>
<reference evidence="6 7" key="1">
    <citation type="journal article" date="2018" name="Genome Biol. Evol.">
        <title>Cladogenesis and Genomic Streamlining in Extracellular Endosymbionts of Tropical Stink Bugs.</title>
        <authorList>
            <person name="Otero-Bravo A."/>
            <person name="Goffredi S."/>
            <person name="Sabree Z.L."/>
        </authorList>
    </citation>
    <scope>NUCLEOTIDE SEQUENCE [LARGE SCALE GENOMIC DNA]</scope>
    <source>
        <strain evidence="6 7">SoEE</strain>
    </source>
</reference>
<keyword evidence="4" id="KW-0963">Cytoplasm</keyword>
<evidence type="ECO:0000313" key="7">
    <source>
        <dbReference type="Proteomes" id="UP000296153"/>
    </source>
</evidence>